<dbReference type="PANTHER" id="PTHR43806:SF11">
    <property type="entry name" value="CEREVISIN-RELATED"/>
    <property type="match status" value="1"/>
</dbReference>
<evidence type="ECO:0000313" key="8">
    <source>
        <dbReference type="EMBL" id="MFC3303093.1"/>
    </source>
</evidence>
<proteinExistence type="inferred from homology"/>
<reference evidence="9" key="1">
    <citation type="journal article" date="2019" name="Int. J. Syst. Evol. Microbiol.">
        <title>The Global Catalogue of Microorganisms (GCM) 10K type strain sequencing project: providing services to taxonomists for standard genome sequencing and annotation.</title>
        <authorList>
            <consortium name="The Broad Institute Genomics Platform"/>
            <consortium name="The Broad Institute Genome Sequencing Center for Infectious Disease"/>
            <person name="Wu L."/>
            <person name="Ma J."/>
        </authorList>
    </citation>
    <scope>NUCLEOTIDE SEQUENCE [LARGE SCALE GENOMIC DNA]</scope>
    <source>
        <strain evidence="9">KCTC 22245</strain>
    </source>
</reference>
<dbReference type="Gene3D" id="3.40.50.200">
    <property type="entry name" value="Peptidase S8/S53 domain"/>
    <property type="match status" value="1"/>
</dbReference>
<dbReference type="EMBL" id="JBHRVA010000003">
    <property type="protein sequence ID" value="MFC3303093.1"/>
    <property type="molecule type" value="Genomic_DNA"/>
</dbReference>
<dbReference type="InterPro" id="IPR000209">
    <property type="entry name" value="Peptidase_S8/S53_dom"/>
</dbReference>
<dbReference type="InterPro" id="IPR023827">
    <property type="entry name" value="Peptidase_S8_Asp-AS"/>
</dbReference>
<evidence type="ECO:0000259" key="7">
    <source>
        <dbReference type="Pfam" id="PF00082"/>
    </source>
</evidence>
<accession>A0ABV7MCK6</accession>
<organism evidence="8 9">
    <name type="scientific">Parvularcula lutaonensis</name>
    <dbReference type="NCBI Taxonomy" id="491923"/>
    <lineage>
        <taxon>Bacteria</taxon>
        <taxon>Pseudomonadati</taxon>
        <taxon>Pseudomonadota</taxon>
        <taxon>Alphaproteobacteria</taxon>
        <taxon>Parvularculales</taxon>
        <taxon>Parvularculaceae</taxon>
        <taxon>Parvularcula</taxon>
    </lineage>
</organism>
<keyword evidence="9" id="KW-1185">Reference proteome</keyword>
<feature type="active site" description="Charge relay system" evidence="5">
    <location>
        <position position="312"/>
    </location>
</feature>
<keyword evidence="3 5" id="KW-0378">Hydrolase</keyword>
<feature type="active site" description="Charge relay system" evidence="5">
    <location>
        <position position="364"/>
    </location>
</feature>
<dbReference type="SUPFAM" id="SSF52743">
    <property type="entry name" value="Subtilisin-like"/>
    <property type="match status" value="1"/>
</dbReference>
<evidence type="ECO:0000313" key="9">
    <source>
        <dbReference type="Proteomes" id="UP001595607"/>
    </source>
</evidence>
<evidence type="ECO:0000256" key="4">
    <source>
        <dbReference type="ARBA" id="ARBA00022825"/>
    </source>
</evidence>
<evidence type="ECO:0000256" key="5">
    <source>
        <dbReference type="PROSITE-ProRule" id="PRU01240"/>
    </source>
</evidence>
<dbReference type="InterPro" id="IPR036852">
    <property type="entry name" value="Peptidase_S8/S53_dom_sf"/>
</dbReference>
<dbReference type="InterPro" id="IPR015500">
    <property type="entry name" value="Peptidase_S8_subtilisin-rel"/>
</dbReference>
<dbReference type="RefSeq" id="WP_189575291.1">
    <property type="nucleotide sequence ID" value="NZ_BMXU01000002.1"/>
</dbReference>
<keyword evidence="4 5" id="KW-0720">Serine protease</keyword>
<dbReference type="Proteomes" id="UP001595607">
    <property type="component" value="Unassembled WGS sequence"/>
</dbReference>
<dbReference type="PROSITE" id="PS00136">
    <property type="entry name" value="SUBTILASE_ASP"/>
    <property type="match status" value="1"/>
</dbReference>
<keyword evidence="2 5" id="KW-0645">Protease</keyword>
<dbReference type="InterPro" id="IPR023828">
    <property type="entry name" value="Peptidase_S8_Ser-AS"/>
</dbReference>
<evidence type="ECO:0000256" key="2">
    <source>
        <dbReference type="ARBA" id="ARBA00022670"/>
    </source>
</evidence>
<dbReference type="InterPro" id="IPR050131">
    <property type="entry name" value="Peptidase_S8_subtilisin-like"/>
</dbReference>
<dbReference type="PRINTS" id="PR00723">
    <property type="entry name" value="SUBTILISIN"/>
</dbReference>
<dbReference type="PROSITE" id="PS00138">
    <property type="entry name" value="SUBTILASE_SER"/>
    <property type="match status" value="1"/>
</dbReference>
<feature type="domain" description="Peptidase S8/S53" evidence="7">
    <location>
        <begin position="306"/>
        <end position="609"/>
    </location>
</feature>
<comment type="caution">
    <text evidence="8">The sequence shown here is derived from an EMBL/GenBank/DDBJ whole genome shotgun (WGS) entry which is preliminary data.</text>
</comment>
<dbReference type="PROSITE" id="PS51892">
    <property type="entry name" value="SUBTILASE"/>
    <property type="match status" value="1"/>
</dbReference>
<evidence type="ECO:0000256" key="1">
    <source>
        <dbReference type="ARBA" id="ARBA00011073"/>
    </source>
</evidence>
<sequence length="835" mass="88606">MLADPILTVDSDLADPNNSNTANGTISQAQFIDPDAEVRGYIQCTGKISPSDPCDPNDDDQDYYRATLEAGQVVTLTIADFSPQTPDTLDLDLYLTDLTGTILAQSIAFSSKNETVTVPENGEYIIIADAFVGSSNYSLVITPAFSTGPQQPAAASQMSTMSPHFLTVVEPQSTAIPDPVRKRYRERQVASREDRRVLRPRLVTMDDGDLAPAKTGALSPGFLRDRLGIETDAPVDPDYAAKLTLLHHIKITNATARREVLAPYHYPRMHQVAPPPDPSLQWNLGSVDWQSALQEIEDRLPGAQRPLVAVLDSGVLTTHPKIAPVIVDARDFVPAFIDGDAFDAEAEESVDPNDPNGSECFDFHGTHVATIATAPRGGPTLNGRDMVGGAPFADLMMLKLGFSQGDDCRLIVGDIPEAIRYAAGLPNASQTLPPRRADVINLSFGGPAPNPATEAAIEEAIAAGVIVVASAGNDGDGTENGPSWPASFPDVFAVAATDINDLRAPYSSFYPQVEIAAPGGDVRFDLNVDGFADGIIGGVGRLNTAGNGFDPRYSLYQGTSMAAPMAAAGFALMKSIYPQLTSDEAHRLVEEGLLTTDIGAPGRDPETGFGLISYRKMVDVALQLRDDALNLPPGFRIDPPVVDLGNIGNTATIDVTRLGSPSFTIDRVSVAVTGSSASIPDGQPLVTDAEGFGTYEITVDRSGFTPGSYFGEITVHASNGDTKIVPLSFQIPQPSLNAETAPALILLEAFDGNGFTEVDRIVSNGAGESFSLTGVEAGDYRLRITTDMDFDREICDAGELGGTFPGKACDSTAVFTVPDDSESVTLDLILDRLPD</sequence>
<dbReference type="PANTHER" id="PTHR43806">
    <property type="entry name" value="PEPTIDASE S8"/>
    <property type="match status" value="1"/>
</dbReference>
<name>A0ABV7MCK6_9PROT</name>
<evidence type="ECO:0000256" key="3">
    <source>
        <dbReference type="ARBA" id="ARBA00022801"/>
    </source>
</evidence>
<gene>
    <name evidence="8" type="ORF">ACFONP_10150</name>
</gene>
<comment type="similarity">
    <text evidence="1 5 6">Belongs to the peptidase S8 family.</text>
</comment>
<evidence type="ECO:0000256" key="6">
    <source>
        <dbReference type="RuleBase" id="RU003355"/>
    </source>
</evidence>
<protein>
    <submittedName>
        <fullName evidence="8">S8 family serine peptidase</fullName>
    </submittedName>
</protein>
<dbReference type="Gene3D" id="2.60.120.380">
    <property type="match status" value="1"/>
</dbReference>
<dbReference type="Pfam" id="PF00082">
    <property type="entry name" value="Peptidase_S8"/>
    <property type="match status" value="1"/>
</dbReference>
<feature type="active site" description="Charge relay system" evidence="5">
    <location>
        <position position="560"/>
    </location>
</feature>